<keyword evidence="2" id="KW-1185">Reference proteome</keyword>
<evidence type="ECO:0000313" key="2">
    <source>
        <dbReference type="Proteomes" id="UP000003980"/>
    </source>
</evidence>
<dbReference type="EMBL" id="JH597761">
    <property type="protein sequence ID" value="EHP70402.1"/>
    <property type="molecule type" value="Genomic_DNA"/>
</dbReference>
<name>H2C2D1_9CREN</name>
<dbReference type="eggNOG" id="arCOG00679">
    <property type="taxonomic scope" value="Archaea"/>
</dbReference>
<dbReference type="HOGENOM" id="CLU_3263873_0_0_2"/>
<reference evidence="1 2" key="1">
    <citation type="submission" date="2012-01" db="EMBL/GenBank/DDBJ databases">
        <title>Improved High-Quality Draft sequence of Metallosphaera yellowstonensis MK1.</title>
        <authorList>
            <consortium name="US DOE Joint Genome Institute"/>
            <person name="Lucas S."/>
            <person name="Han J."/>
            <person name="Cheng J.-F."/>
            <person name="Goodwin L."/>
            <person name="Pitluck S."/>
            <person name="Peters L."/>
            <person name="Teshima H."/>
            <person name="Detter J.C."/>
            <person name="Han C."/>
            <person name="Tapia R."/>
            <person name="Land M."/>
            <person name="Hauser L."/>
            <person name="Kyrpides N."/>
            <person name="Kozubal M."/>
            <person name="Macur R.E."/>
            <person name="Jay Z."/>
            <person name="Inskeep W."/>
            <person name="Woyke T."/>
        </authorList>
    </citation>
    <scope>NUCLEOTIDE SEQUENCE [LARGE SCALE GENOMIC DNA]</scope>
    <source>
        <strain evidence="1 2">MK1</strain>
    </source>
</reference>
<dbReference type="RefSeq" id="WP_009071125.1">
    <property type="nucleotide sequence ID" value="NZ_JH597761.1"/>
</dbReference>
<dbReference type="STRING" id="671065.MetMK1DRAFT_00009040"/>
<protein>
    <submittedName>
        <fullName evidence="1">Uncharacterized protein</fullName>
    </submittedName>
</protein>
<evidence type="ECO:0000313" key="1">
    <source>
        <dbReference type="EMBL" id="EHP70402.1"/>
    </source>
</evidence>
<accession>H2C2D1</accession>
<organism evidence="1 2">
    <name type="scientific">Metallosphaera yellowstonensis MK1</name>
    <dbReference type="NCBI Taxonomy" id="671065"/>
    <lineage>
        <taxon>Archaea</taxon>
        <taxon>Thermoproteota</taxon>
        <taxon>Thermoprotei</taxon>
        <taxon>Sulfolobales</taxon>
        <taxon>Sulfolobaceae</taxon>
        <taxon>Metallosphaera</taxon>
    </lineage>
</organism>
<dbReference type="AlphaFoldDB" id="H2C2D1"/>
<sequence length="41" mass="5134">MKNDEGEESEVLLENYRVLLQRALDWLWEKKKVERREVKWS</sequence>
<proteinExistence type="predicted"/>
<dbReference type="Proteomes" id="UP000003980">
    <property type="component" value="Unassembled WGS sequence"/>
</dbReference>
<gene>
    <name evidence="1" type="ORF">MetMK1DRAFT_00009040</name>
</gene>